<feature type="domain" description="Pseudouridine synthase RsuA/RluA-like" evidence="2">
    <location>
        <begin position="8"/>
        <end position="139"/>
    </location>
</feature>
<dbReference type="GeneID" id="7204425"/>
<dbReference type="RefSeq" id="XP_002185927.1">
    <property type="nucleotide sequence ID" value="XM_002185891.1"/>
</dbReference>
<reference evidence="3 4" key="1">
    <citation type="journal article" date="2008" name="Nature">
        <title>The Phaeodactylum genome reveals the evolutionary history of diatom genomes.</title>
        <authorList>
            <person name="Bowler C."/>
            <person name="Allen A.E."/>
            <person name="Badger J.H."/>
            <person name="Grimwood J."/>
            <person name="Jabbari K."/>
            <person name="Kuo A."/>
            <person name="Maheswari U."/>
            <person name="Martens C."/>
            <person name="Maumus F."/>
            <person name="Otillar R.P."/>
            <person name="Rayko E."/>
            <person name="Salamov A."/>
            <person name="Vandepoele K."/>
            <person name="Beszteri B."/>
            <person name="Gruber A."/>
            <person name="Heijde M."/>
            <person name="Katinka M."/>
            <person name="Mock T."/>
            <person name="Valentin K."/>
            <person name="Verret F."/>
            <person name="Berges J.A."/>
            <person name="Brownlee C."/>
            <person name="Cadoret J.P."/>
            <person name="Chiovitti A."/>
            <person name="Choi C.J."/>
            <person name="Coesel S."/>
            <person name="De Martino A."/>
            <person name="Detter J.C."/>
            <person name="Durkin C."/>
            <person name="Falciatore A."/>
            <person name="Fournet J."/>
            <person name="Haruta M."/>
            <person name="Huysman M.J."/>
            <person name="Jenkins B.D."/>
            <person name="Jiroutova K."/>
            <person name="Jorgensen R.E."/>
            <person name="Joubert Y."/>
            <person name="Kaplan A."/>
            <person name="Kroger N."/>
            <person name="Kroth P.G."/>
            <person name="La Roche J."/>
            <person name="Lindquist E."/>
            <person name="Lommer M."/>
            <person name="Martin-Jezequel V."/>
            <person name="Lopez P.J."/>
            <person name="Lucas S."/>
            <person name="Mangogna M."/>
            <person name="McGinnis K."/>
            <person name="Medlin L.K."/>
            <person name="Montsant A."/>
            <person name="Oudot-Le Secq M.P."/>
            <person name="Napoli C."/>
            <person name="Obornik M."/>
            <person name="Parker M.S."/>
            <person name="Petit J.L."/>
            <person name="Porcel B.M."/>
            <person name="Poulsen N."/>
            <person name="Robison M."/>
            <person name="Rychlewski L."/>
            <person name="Rynearson T.A."/>
            <person name="Schmutz J."/>
            <person name="Shapiro H."/>
            <person name="Siaut M."/>
            <person name="Stanley M."/>
            <person name="Sussman M.R."/>
            <person name="Taylor A.R."/>
            <person name="Vardi A."/>
            <person name="von Dassow P."/>
            <person name="Vyverman W."/>
            <person name="Willis A."/>
            <person name="Wyrwicz L.S."/>
            <person name="Rokhsar D.S."/>
            <person name="Weissenbach J."/>
            <person name="Armbrust E.V."/>
            <person name="Green B.R."/>
            <person name="Van de Peer Y."/>
            <person name="Grigoriev I.V."/>
        </authorList>
    </citation>
    <scope>NUCLEOTIDE SEQUENCE [LARGE SCALE GENOMIC DNA]</scope>
    <source>
        <strain evidence="3 4">CCAP 1055/1</strain>
    </source>
</reference>
<dbReference type="Pfam" id="PF00849">
    <property type="entry name" value="PseudoU_synth_2"/>
    <property type="match status" value="1"/>
</dbReference>
<dbReference type="HOGENOM" id="CLU_016902_11_1_1"/>
<name>B5Y415_PHATC</name>
<dbReference type="EMBL" id="CP001141">
    <property type="protein sequence ID" value="ACI65397.1"/>
    <property type="molecule type" value="Genomic_DNA"/>
</dbReference>
<dbReference type="Proteomes" id="UP000000759">
    <property type="component" value="Chromosome 11"/>
</dbReference>
<evidence type="ECO:0000256" key="1">
    <source>
        <dbReference type="ARBA" id="ARBA00010876"/>
    </source>
</evidence>
<dbReference type="InterPro" id="IPR006145">
    <property type="entry name" value="PsdUridine_synth_RsuA/RluA"/>
</dbReference>
<keyword evidence="4" id="KW-1185">Reference proteome</keyword>
<evidence type="ECO:0000313" key="4">
    <source>
        <dbReference type="Proteomes" id="UP000000759"/>
    </source>
</evidence>
<dbReference type="PaxDb" id="2850-Phatr13294"/>
<evidence type="ECO:0000313" key="3">
    <source>
        <dbReference type="EMBL" id="ACI65397.1"/>
    </source>
</evidence>
<dbReference type="PANTHER" id="PTHR21600">
    <property type="entry name" value="MITOCHONDRIAL RNA PSEUDOURIDINE SYNTHASE"/>
    <property type="match status" value="1"/>
</dbReference>
<reference evidence="4" key="2">
    <citation type="submission" date="2008-08" db="EMBL/GenBank/DDBJ databases">
        <authorList>
            <consortium name="Diatom Consortium"/>
            <person name="Grigoriev I."/>
            <person name="Grimwood J."/>
            <person name="Kuo A."/>
            <person name="Otillar R.P."/>
            <person name="Salamov A."/>
            <person name="Detter J.C."/>
            <person name="Lindquist E."/>
            <person name="Shapiro H."/>
            <person name="Lucas S."/>
            <person name="Glavina del Rio T."/>
            <person name="Pitluck S."/>
            <person name="Rokhsar D."/>
            <person name="Bowler C."/>
        </authorList>
    </citation>
    <scope>GENOME REANNOTATION</scope>
    <source>
        <strain evidence="4">CCAP 1055/1</strain>
    </source>
</reference>
<dbReference type="SUPFAM" id="SSF55120">
    <property type="entry name" value="Pseudouridine synthase"/>
    <property type="match status" value="1"/>
</dbReference>
<organism evidence="3 4">
    <name type="scientific">Phaeodactylum tricornutum (strain CCAP 1055/1)</name>
    <dbReference type="NCBI Taxonomy" id="556484"/>
    <lineage>
        <taxon>Eukaryota</taxon>
        <taxon>Sar</taxon>
        <taxon>Stramenopiles</taxon>
        <taxon>Ochrophyta</taxon>
        <taxon>Bacillariophyta</taxon>
        <taxon>Bacillariophyceae</taxon>
        <taxon>Bacillariophycidae</taxon>
        <taxon>Naviculales</taxon>
        <taxon>Phaeodactylaceae</taxon>
        <taxon>Phaeodactylum</taxon>
    </lineage>
</organism>
<proteinExistence type="inferred from homology"/>
<dbReference type="CDD" id="cd02869">
    <property type="entry name" value="PseudoU_synth_RluA_like"/>
    <property type="match status" value="1"/>
</dbReference>
<feature type="non-terminal residue" evidence="3">
    <location>
        <position position="1"/>
    </location>
</feature>
<evidence type="ECO:0000259" key="2">
    <source>
        <dbReference type="Pfam" id="PF00849"/>
    </source>
</evidence>
<dbReference type="OrthoDB" id="418349at2759"/>
<dbReference type="AlphaFoldDB" id="B5Y415"/>
<dbReference type="InterPro" id="IPR006224">
    <property type="entry name" value="PsdUridine_synth_RluA-like_CS"/>
</dbReference>
<comment type="similarity">
    <text evidence="1">Belongs to the pseudouridine synthase RluA family.</text>
</comment>
<dbReference type="PANTHER" id="PTHR21600:SF87">
    <property type="entry name" value="RNA PSEUDOURIDYLATE SYNTHASE DOMAIN-CONTAINING PROTEIN 1"/>
    <property type="match status" value="1"/>
</dbReference>
<dbReference type="InterPro" id="IPR020103">
    <property type="entry name" value="PsdUridine_synth_cat_dom_sf"/>
</dbReference>
<dbReference type="STRING" id="556484.B5Y415"/>
<gene>
    <name evidence="3" type="ORF">PHATR_13294</name>
</gene>
<dbReference type="GO" id="GO:0000455">
    <property type="term" value="P:enzyme-directed rRNA pseudouridine synthesis"/>
    <property type="evidence" value="ECO:0007669"/>
    <property type="project" value="TreeGrafter"/>
</dbReference>
<dbReference type="InParanoid" id="B5Y415"/>
<sequence length="193" mass="21497">VLLGLAEASRTSQSLFIVHRLDCETSGVLLFARTSEAASRLSRAWREREHVQKTYVAKVYSWRLPETSGRIDLALAPHPTERIKWIASKEGKPSTTLWTVMPDERKATCQNPDSDGCARPVKLRLIPVTGRTHQLRIHCCAHGDGILGDTLYGKFATQSLPGKRSRLFLHSQALSVPHPTTGKMVTFISTPAW</sequence>
<dbReference type="PROSITE" id="PS01129">
    <property type="entry name" value="PSI_RLU"/>
    <property type="match status" value="1"/>
</dbReference>
<dbReference type="eggNOG" id="KOG1919">
    <property type="taxonomic scope" value="Eukaryota"/>
</dbReference>
<dbReference type="GO" id="GO:0009982">
    <property type="term" value="F:pseudouridine synthase activity"/>
    <property type="evidence" value="ECO:0007669"/>
    <property type="project" value="InterPro"/>
</dbReference>
<protein>
    <recommendedName>
        <fullName evidence="2">Pseudouridine synthase RsuA/RluA-like domain-containing protein</fullName>
    </recommendedName>
</protein>
<accession>B5Y415</accession>
<dbReference type="InterPro" id="IPR050188">
    <property type="entry name" value="RluA_PseudoU_synthase"/>
</dbReference>
<dbReference type="Gene3D" id="3.30.2350.10">
    <property type="entry name" value="Pseudouridine synthase"/>
    <property type="match status" value="1"/>
</dbReference>
<dbReference type="KEGG" id="pti:PHATR_13294"/>
<dbReference type="GO" id="GO:0003723">
    <property type="term" value="F:RNA binding"/>
    <property type="evidence" value="ECO:0007669"/>
    <property type="project" value="InterPro"/>
</dbReference>